<evidence type="ECO:0000256" key="3">
    <source>
        <dbReference type="ARBA" id="ARBA00022490"/>
    </source>
</evidence>
<evidence type="ECO:0000256" key="5">
    <source>
        <dbReference type="ARBA" id="ARBA00022917"/>
    </source>
</evidence>
<dbReference type="PANTHER" id="PTHR43721">
    <property type="entry name" value="ELONGATION FACTOR TU-RELATED"/>
    <property type="match status" value="1"/>
</dbReference>
<keyword evidence="10" id="KW-0251">Elongation factor</keyword>
<dbReference type="Pfam" id="PF09107">
    <property type="entry name" value="WHD_3rd_SelB"/>
    <property type="match status" value="1"/>
</dbReference>
<dbReference type="NCBIfam" id="TIGR00475">
    <property type="entry name" value="selB"/>
    <property type="match status" value="1"/>
</dbReference>
<dbReference type="CDD" id="cd04171">
    <property type="entry name" value="SelB"/>
    <property type="match status" value="1"/>
</dbReference>
<dbReference type="Pfam" id="PF00009">
    <property type="entry name" value="GTP_EFTU"/>
    <property type="match status" value="1"/>
</dbReference>
<feature type="domain" description="Tr-type G" evidence="9">
    <location>
        <begin position="3"/>
        <end position="175"/>
    </location>
</feature>
<keyword evidence="4" id="KW-0547">Nucleotide-binding</keyword>
<evidence type="ECO:0000256" key="4">
    <source>
        <dbReference type="ARBA" id="ARBA00022741"/>
    </source>
</evidence>
<dbReference type="EMBL" id="CP036290">
    <property type="protein sequence ID" value="QDU85378.1"/>
    <property type="molecule type" value="Genomic_DNA"/>
</dbReference>
<reference evidence="10 11" key="1">
    <citation type="submission" date="2019-02" db="EMBL/GenBank/DDBJ databases">
        <title>Deep-cultivation of Planctomycetes and their phenomic and genomic characterization uncovers novel biology.</title>
        <authorList>
            <person name="Wiegand S."/>
            <person name="Jogler M."/>
            <person name="Boedeker C."/>
            <person name="Pinto D."/>
            <person name="Vollmers J."/>
            <person name="Rivas-Marin E."/>
            <person name="Kohn T."/>
            <person name="Peeters S.H."/>
            <person name="Heuer A."/>
            <person name="Rast P."/>
            <person name="Oberbeckmann S."/>
            <person name="Bunk B."/>
            <person name="Jeske O."/>
            <person name="Meyerdierks A."/>
            <person name="Storesund J.E."/>
            <person name="Kallscheuer N."/>
            <person name="Luecker S."/>
            <person name="Lage O.M."/>
            <person name="Pohl T."/>
            <person name="Merkel B.J."/>
            <person name="Hornburger P."/>
            <person name="Mueller R.-W."/>
            <person name="Bruemmer F."/>
            <person name="Labrenz M."/>
            <person name="Spormann A.M."/>
            <person name="Op den Camp H."/>
            <person name="Overmann J."/>
            <person name="Amann R."/>
            <person name="Jetten M.S.M."/>
            <person name="Mascher T."/>
            <person name="Medema M.H."/>
            <person name="Devos D.P."/>
            <person name="Kaster A.-K."/>
            <person name="Ovreas L."/>
            <person name="Rohde M."/>
            <person name="Galperin M.Y."/>
            <person name="Jogler C."/>
        </authorList>
    </citation>
    <scope>NUCLEOTIDE SEQUENCE [LARGE SCALE GENOMIC DNA]</scope>
    <source>
        <strain evidence="10 11">Pla163</strain>
    </source>
</reference>
<dbReference type="PROSITE" id="PS51722">
    <property type="entry name" value="G_TR_2"/>
    <property type="match status" value="1"/>
</dbReference>
<dbReference type="Gene3D" id="3.40.50.300">
    <property type="entry name" value="P-loop containing nucleotide triphosphate hydrolases"/>
    <property type="match status" value="1"/>
</dbReference>
<dbReference type="GO" id="GO:0005829">
    <property type="term" value="C:cytosol"/>
    <property type="evidence" value="ECO:0007669"/>
    <property type="project" value="TreeGrafter"/>
</dbReference>
<dbReference type="SUPFAM" id="SSF50447">
    <property type="entry name" value="Translation proteins"/>
    <property type="match status" value="1"/>
</dbReference>
<dbReference type="InterPro" id="IPR050055">
    <property type="entry name" value="EF-Tu_GTPase"/>
</dbReference>
<dbReference type="SUPFAM" id="SSF50465">
    <property type="entry name" value="EF-Tu/eEF-1alpha/eIF2-gamma C-terminal domain"/>
    <property type="match status" value="1"/>
</dbReference>
<keyword evidence="5" id="KW-0648">Protein biosynthesis</keyword>
<dbReference type="InterPro" id="IPR009001">
    <property type="entry name" value="Transl_elong_EF1A/Init_IF2_C"/>
</dbReference>
<dbReference type="InterPro" id="IPR027417">
    <property type="entry name" value="P-loop_NTPase"/>
</dbReference>
<sequence length="634" mass="68112">MEIQPVVVGTAGHIDHGKSTLVRALTGIDPDRLKEEKERGLTIDLGFANFELPDGRRVGIVDVPGHERFIRNMVAGATGIDLVVLVVAADDGVMPQTREHLAIMQLLGIQRGLVALTKIDAVDPELVELAEADVRELLAGTFLETAPIYPVSGVKGTGLDELRAALCELAAETATRRADGIFRMPVQRVFSKQGFGTVCTGIPVAGSARVGDVLEVQPGGKRCKVRAVHAYGREHGEARAGHSSALNLTDLSRDDVARGHVIATPGYFVAASMVAARIDLLADLPRPLRDRSRIRLHTGTADPTGEIVLLDAAELAPGGSALCQIRLDDPVVVAPGDRFVARLLSPEFTLGGGQILEESRHRLKAFKSFVLDELSATESSLDREEDLLATFLLRQHLETTSVEKAAAAIKRDRAETQDLLARLAERKLAVRAGRGGASWLHADTVESGLATIEGAVTRWFADHPQRLKAPLLEIRRAAGLEADVFSFLTEIAAERGSYELLPGGELAIAGRAVESDPVADGLHAQLLEAGLRPPTPAELGEGLGGEKGARALLDRLCDQGRAVRVAADVYVAKEAFDAARDAVVENCTRNGQLVIPELREKLDTTRKWLIPLLEHLDATGVTMRQGAFRVLRGR</sequence>
<name>A0A518D1L5_9BACT</name>
<evidence type="ECO:0000256" key="6">
    <source>
        <dbReference type="ARBA" id="ARBA00023134"/>
    </source>
</evidence>
<dbReference type="Gene3D" id="1.10.10.2770">
    <property type="match status" value="1"/>
</dbReference>
<dbReference type="PANTHER" id="PTHR43721:SF22">
    <property type="entry name" value="ELONGATION FACTOR TU, MITOCHONDRIAL"/>
    <property type="match status" value="1"/>
</dbReference>
<evidence type="ECO:0000256" key="7">
    <source>
        <dbReference type="ARBA" id="ARBA00025526"/>
    </source>
</evidence>
<evidence type="ECO:0000313" key="11">
    <source>
        <dbReference type="Proteomes" id="UP000319342"/>
    </source>
</evidence>
<gene>
    <name evidence="10" type="primary">selB</name>
    <name evidence="10" type="ORF">Pla163_25070</name>
</gene>
<keyword evidence="11" id="KW-1185">Reference proteome</keyword>
<comment type="function">
    <text evidence="7">Translation factor necessary for the incorporation of selenocysteine into proteins. It probably replaces EF-Tu for the insertion of selenocysteine directed by the UGA codon. SelB binds GTP and GDP.</text>
</comment>
<dbReference type="GO" id="GO:0003746">
    <property type="term" value="F:translation elongation factor activity"/>
    <property type="evidence" value="ECO:0007669"/>
    <property type="project" value="UniProtKB-KW"/>
</dbReference>
<dbReference type="GO" id="GO:0005525">
    <property type="term" value="F:GTP binding"/>
    <property type="evidence" value="ECO:0007669"/>
    <property type="project" value="UniProtKB-KW"/>
</dbReference>
<accession>A0A518D1L5</accession>
<dbReference type="InterPro" id="IPR005225">
    <property type="entry name" value="Small_GTP-bd"/>
</dbReference>
<keyword evidence="6" id="KW-0342">GTP-binding</keyword>
<comment type="subcellular location">
    <subcellularLocation>
        <location evidence="1">Cytoplasm</location>
    </subcellularLocation>
</comment>
<dbReference type="AlphaFoldDB" id="A0A518D1L5"/>
<keyword evidence="3" id="KW-0963">Cytoplasm</keyword>
<evidence type="ECO:0000256" key="8">
    <source>
        <dbReference type="ARBA" id="ARBA00031615"/>
    </source>
</evidence>
<dbReference type="Gene3D" id="1.10.10.10">
    <property type="entry name" value="Winged helix-like DNA-binding domain superfamily/Winged helix DNA-binding domain"/>
    <property type="match status" value="1"/>
</dbReference>
<dbReference type="GO" id="GO:0003723">
    <property type="term" value="F:RNA binding"/>
    <property type="evidence" value="ECO:0007669"/>
    <property type="project" value="InterPro"/>
</dbReference>
<dbReference type="InterPro" id="IPR015191">
    <property type="entry name" value="SelB_WHD4"/>
</dbReference>
<dbReference type="InterPro" id="IPR057335">
    <property type="entry name" value="Beta-barrel_SelB"/>
</dbReference>
<evidence type="ECO:0000259" key="9">
    <source>
        <dbReference type="PROSITE" id="PS51722"/>
    </source>
</evidence>
<dbReference type="GO" id="GO:0001514">
    <property type="term" value="P:selenocysteine incorporation"/>
    <property type="evidence" value="ECO:0007669"/>
    <property type="project" value="InterPro"/>
</dbReference>
<proteinExistence type="predicted"/>
<organism evidence="10 11">
    <name type="scientific">Rohdeia mirabilis</name>
    <dbReference type="NCBI Taxonomy" id="2528008"/>
    <lineage>
        <taxon>Bacteria</taxon>
        <taxon>Pseudomonadati</taxon>
        <taxon>Planctomycetota</taxon>
        <taxon>Planctomycetia</taxon>
        <taxon>Planctomycetia incertae sedis</taxon>
        <taxon>Rohdeia</taxon>
    </lineage>
</organism>
<evidence type="ECO:0000256" key="1">
    <source>
        <dbReference type="ARBA" id="ARBA00004496"/>
    </source>
</evidence>
<evidence type="ECO:0000256" key="2">
    <source>
        <dbReference type="ARBA" id="ARBA00015953"/>
    </source>
</evidence>
<dbReference type="RefSeq" id="WP_145188602.1">
    <property type="nucleotide sequence ID" value="NZ_CP036290.1"/>
</dbReference>
<dbReference type="InterPro" id="IPR036388">
    <property type="entry name" value="WH-like_DNA-bd_sf"/>
</dbReference>
<dbReference type="InterPro" id="IPR009000">
    <property type="entry name" value="Transl_B-barrel_sf"/>
</dbReference>
<dbReference type="SUPFAM" id="SSF52540">
    <property type="entry name" value="P-loop containing nucleoside triphosphate hydrolases"/>
    <property type="match status" value="1"/>
</dbReference>
<dbReference type="InterPro" id="IPR036390">
    <property type="entry name" value="WH_DNA-bd_sf"/>
</dbReference>
<dbReference type="GO" id="GO:0003924">
    <property type="term" value="F:GTPase activity"/>
    <property type="evidence" value="ECO:0007669"/>
    <property type="project" value="InterPro"/>
</dbReference>
<dbReference type="PRINTS" id="PR00315">
    <property type="entry name" value="ELONGATNFCT"/>
</dbReference>
<dbReference type="OrthoDB" id="9804504at2"/>
<dbReference type="SUPFAM" id="SSF46785">
    <property type="entry name" value="Winged helix' DNA-binding domain"/>
    <property type="match status" value="1"/>
</dbReference>
<dbReference type="FunFam" id="3.40.50.300:FF:001064">
    <property type="entry name" value="Selenocysteine-specific translation elongation factor"/>
    <property type="match status" value="1"/>
</dbReference>
<evidence type="ECO:0000313" key="10">
    <source>
        <dbReference type="EMBL" id="QDU85378.1"/>
    </source>
</evidence>
<dbReference type="Gene3D" id="2.40.30.10">
    <property type="entry name" value="Translation factors"/>
    <property type="match status" value="1"/>
</dbReference>
<dbReference type="Pfam" id="PF25461">
    <property type="entry name" value="Beta-barrel_SelB"/>
    <property type="match status" value="1"/>
</dbReference>
<dbReference type="Proteomes" id="UP000319342">
    <property type="component" value="Chromosome"/>
</dbReference>
<protein>
    <recommendedName>
        <fullName evidence="2">Selenocysteine-specific elongation factor</fullName>
    </recommendedName>
    <alternativeName>
        <fullName evidence="8">SelB translation factor</fullName>
    </alternativeName>
</protein>
<dbReference type="NCBIfam" id="TIGR00231">
    <property type="entry name" value="small_GTP"/>
    <property type="match status" value="1"/>
</dbReference>
<dbReference type="InterPro" id="IPR000795">
    <property type="entry name" value="T_Tr_GTP-bd_dom"/>
</dbReference>
<dbReference type="InterPro" id="IPR004535">
    <property type="entry name" value="Transl_elong_SelB"/>
</dbReference>
<dbReference type="CDD" id="cd15491">
    <property type="entry name" value="selB_III"/>
    <property type="match status" value="1"/>
</dbReference>